<dbReference type="PANTHER" id="PTHR21143">
    <property type="entry name" value="INVERTEBRATE GUSTATORY RECEPTOR"/>
    <property type="match status" value="1"/>
</dbReference>
<feature type="transmembrane region" description="Helical" evidence="8">
    <location>
        <begin position="123"/>
        <end position="147"/>
    </location>
</feature>
<dbReference type="HOGENOM" id="CLU_049090_0_0_1"/>
<evidence type="ECO:0000256" key="5">
    <source>
        <dbReference type="ARBA" id="ARBA00023136"/>
    </source>
</evidence>
<keyword evidence="4 8" id="KW-1133">Transmembrane helix</keyword>
<dbReference type="Pfam" id="PF08395">
    <property type="entry name" value="7tm_7"/>
    <property type="match status" value="1"/>
</dbReference>
<dbReference type="InterPro" id="IPR013604">
    <property type="entry name" value="7TM_chemorcpt"/>
</dbReference>
<keyword evidence="10" id="KW-1185">Reference proteome</keyword>
<dbReference type="GO" id="GO:0030424">
    <property type="term" value="C:axon"/>
    <property type="evidence" value="ECO:0000318"/>
    <property type="project" value="GO_Central"/>
</dbReference>
<evidence type="ECO:0000256" key="1">
    <source>
        <dbReference type="ARBA" id="ARBA00004651"/>
    </source>
</evidence>
<organism evidence="9 10">
    <name type="scientific">Tribolium castaneum</name>
    <name type="common">Red flour beetle</name>
    <dbReference type="NCBI Taxonomy" id="7070"/>
    <lineage>
        <taxon>Eukaryota</taxon>
        <taxon>Metazoa</taxon>
        <taxon>Ecdysozoa</taxon>
        <taxon>Arthropoda</taxon>
        <taxon>Hexapoda</taxon>
        <taxon>Insecta</taxon>
        <taxon>Pterygota</taxon>
        <taxon>Neoptera</taxon>
        <taxon>Endopterygota</taxon>
        <taxon>Coleoptera</taxon>
        <taxon>Polyphaga</taxon>
        <taxon>Cucujiformia</taxon>
        <taxon>Tenebrionidae</taxon>
        <taxon>Tenebrionidae incertae sedis</taxon>
        <taxon>Tribolium</taxon>
    </lineage>
</organism>
<dbReference type="PhylomeDB" id="D2A1W0"/>
<dbReference type="Proteomes" id="UP000007266">
    <property type="component" value="Linkage group 4"/>
</dbReference>
<evidence type="ECO:0000256" key="4">
    <source>
        <dbReference type="ARBA" id="ARBA00022989"/>
    </source>
</evidence>
<evidence type="ECO:0000256" key="8">
    <source>
        <dbReference type="RuleBase" id="RU363108"/>
    </source>
</evidence>
<feature type="transmembrane region" description="Helical" evidence="8">
    <location>
        <begin position="211"/>
        <end position="230"/>
    </location>
</feature>
<reference evidence="9 10" key="2">
    <citation type="journal article" date="2010" name="Nucleic Acids Res.">
        <title>BeetleBase in 2010: revisions to provide comprehensive genomic information for Tribolium castaneum.</title>
        <authorList>
            <person name="Kim H.S."/>
            <person name="Murphy T."/>
            <person name="Xia J."/>
            <person name="Caragea D."/>
            <person name="Park Y."/>
            <person name="Beeman R.W."/>
            <person name="Lorenzen M.D."/>
            <person name="Butcher S."/>
            <person name="Manak J.R."/>
            <person name="Brown S.J."/>
        </authorList>
    </citation>
    <scope>GENOME REANNOTATION</scope>
    <source>
        <strain evidence="9 10">Georgia GA2</strain>
    </source>
</reference>
<dbReference type="InParanoid" id="D2A1W0"/>
<feature type="transmembrane region" description="Helical" evidence="8">
    <location>
        <begin position="395"/>
        <end position="413"/>
    </location>
</feature>
<dbReference type="PANTHER" id="PTHR21143:SF129">
    <property type="entry name" value="GUSTATORY RECEPTOR"/>
    <property type="match status" value="1"/>
</dbReference>
<dbReference type="GO" id="GO:0030425">
    <property type="term" value="C:dendrite"/>
    <property type="evidence" value="ECO:0000318"/>
    <property type="project" value="GO_Central"/>
</dbReference>
<comment type="function">
    <text evidence="8">Gustatory receptor which mediates acceptance or avoidance behavior, depending on its substrates.</text>
</comment>
<name>D2A1W0_TRICA</name>
<dbReference type="EMBL" id="KQ971338">
    <property type="protein sequence ID" value="EFA02924.1"/>
    <property type="molecule type" value="Genomic_DNA"/>
</dbReference>
<proteinExistence type="inferred from homology"/>
<accession>D2A1W0</accession>
<protein>
    <recommendedName>
        <fullName evidence="8">Gustatory receptor</fullName>
    </recommendedName>
</protein>
<dbReference type="GO" id="GO:0005886">
    <property type="term" value="C:plasma membrane"/>
    <property type="evidence" value="ECO:0007669"/>
    <property type="project" value="UniProtKB-SubCell"/>
</dbReference>
<gene>
    <name evidence="9" type="primary">TcGr2</name>
    <name evidence="9" type="ORF">TcasGA2_TC030103</name>
</gene>
<dbReference type="OrthoDB" id="6625921at2759"/>
<evidence type="ECO:0000256" key="3">
    <source>
        <dbReference type="ARBA" id="ARBA00022692"/>
    </source>
</evidence>
<feature type="transmembrane region" description="Helical" evidence="8">
    <location>
        <begin position="174"/>
        <end position="199"/>
    </location>
</feature>
<dbReference type="GO" id="GO:0050909">
    <property type="term" value="P:sensory perception of taste"/>
    <property type="evidence" value="ECO:0007669"/>
    <property type="project" value="InterPro"/>
</dbReference>
<dbReference type="GeneID" id="661255"/>
<sequence>MEISDLAQLYGNELHIKQISKWLRGSARAQEIQKRSELDSKDGHVIDEHDQFFRDHKLLLVLFRVLGVMPIQRGEIGRITFGWTSIPMLYAYVFYVVTTVLVVLVGYERFDILLNKSKKFDEYIYSIIFIIYLIPHFFIPFVGWGVAYEVCDYKNSWGGFQLHYYKITGKNLQFPLLSTLIIIISLGCLILAVVFLLTLSALLEGFTLYHTTAYLHIITMINMNCALWYINCRAVGNASTALAESFQNDVDRNCSAYIIAHYRVLWLSLSDLLQKMGNAYARTYSTYSLFMMANITVAVYGFTSEIVDHGIRFSFKEIGLLVDSTYCLFLLFVFCDCSHQASLNIARRVQVTLLQVNLSQVDPATRKEIDIFLVAIQMNPPKVSLKGYTVVNRELVTASVATIAIYLIVLLQFKISLLNMRG</sequence>
<evidence type="ECO:0000256" key="6">
    <source>
        <dbReference type="ARBA" id="ARBA00023170"/>
    </source>
</evidence>
<dbReference type="CTD" id="115885764"/>
<reference evidence="9 10" key="1">
    <citation type="journal article" date="2008" name="Nature">
        <title>The genome of the model beetle and pest Tribolium castaneum.</title>
        <authorList>
            <consortium name="Tribolium Genome Sequencing Consortium"/>
            <person name="Richards S."/>
            <person name="Gibbs R.A."/>
            <person name="Weinstock G.M."/>
            <person name="Brown S.J."/>
            <person name="Denell R."/>
            <person name="Beeman R.W."/>
            <person name="Gibbs R."/>
            <person name="Beeman R.W."/>
            <person name="Brown S.J."/>
            <person name="Bucher G."/>
            <person name="Friedrich M."/>
            <person name="Grimmelikhuijzen C.J."/>
            <person name="Klingler M."/>
            <person name="Lorenzen M."/>
            <person name="Richards S."/>
            <person name="Roth S."/>
            <person name="Schroder R."/>
            <person name="Tautz D."/>
            <person name="Zdobnov E.M."/>
            <person name="Muzny D."/>
            <person name="Gibbs R.A."/>
            <person name="Weinstock G.M."/>
            <person name="Attaway T."/>
            <person name="Bell S."/>
            <person name="Buhay C.J."/>
            <person name="Chandrabose M.N."/>
            <person name="Chavez D."/>
            <person name="Clerk-Blankenburg K.P."/>
            <person name="Cree A."/>
            <person name="Dao M."/>
            <person name="Davis C."/>
            <person name="Chacko J."/>
            <person name="Dinh H."/>
            <person name="Dugan-Rocha S."/>
            <person name="Fowler G."/>
            <person name="Garner T.T."/>
            <person name="Garnes J."/>
            <person name="Gnirke A."/>
            <person name="Hawes A."/>
            <person name="Hernandez J."/>
            <person name="Hines S."/>
            <person name="Holder M."/>
            <person name="Hume J."/>
            <person name="Jhangiani S.N."/>
            <person name="Joshi V."/>
            <person name="Khan Z.M."/>
            <person name="Jackson L."/>
            <person name="Kovar C."/>
            <person name="Kowis A."/>
            <person name="Lee S."/>
            <person name="Lewis L.R."/>
            <person name="Margolis J."/>
            <person name="Morgan M."/>
            <person name="Nazareth L.V."/>
            <person name="Nguyen N."/>
            <person name="Okwuonu G."/>
            <person name="Parker D."/>
            <person name="Richards S."/>
            <person name="Ruiz S.J."/>
            <person name="Santibanez J."/>
            <person name="Savard J."/>
            <person name="Scherer S.E."/>
            <person name="Schneider B."/>
            <person name="Sodergren E."/>
            <person name="Tautz D."/>
            <person name="Vattahil S."/>
            <person name="Villasana D."/>
            <person name="White C.S."/>
            <person name="Wright R."/>
            <person name="Park Y."/>
            <person name="Beeman R.W."/>
            <person name="Lord J."/>
            <person name="Oppert B."/>
            <person name="Lorenzen M."/>
            <person name="Brown S."/>
            <person name="Wang L."/>
            <person name="Savard J."/>
            <person name="Tautz D."/>
            <person name="Richards S."/>
            <person name="Weinstock G."/>
            <person name="Gibbs R.A."/>
            <person name="Liu Y."/>
            <person name="Worley K."/>
            <person name="Weinstock G."/>
            <person name="Elsik C.G."/>
            <person name="Reese J.T."/>
            <person name="Elhaik E."/>
            <person name="Landan G."/>
            <person name="Graur D."/>
            <person name="Arensburger P."/>
            <person name="Atkinson P."/>
            <person name="Beeman R.W."/>
            <person name="Beidler J."/>
            <person name="Brown S.J."/>
            <person name="Demuth J.P."/>
            <person name="Drury D.W."/>
            <person name="Du Y.Z."/>
            <person name="Fujiwara H."/>
            <person name="Lorenzen M."/>
            <person name="Maselli V."/>
            <person name="Osanai M."/>
            <person name="Park Y."/>
            <person name="Robertson H.M."/>
            <person name="Tu Z."/>
            <person name="Wang J.J."/>
            <person name="Wang S."/>
            <person name="Richards S."/>
            <person name="Song H."/>
            <person name="Zhang L."/>
            <person name="Sodergren E."/>
            <person name="Werner D."/>
            <person name="Stanke M."/>
            <person name="Morgenstern B."/>
            <person name="Solovyev V."/>
            <person name="Kosarev P."/>
            <person name="Brown G."/>
            <person name="Chen H.C."/>
            <person name="Ermolaeva O."/>
            <person name="Hlavina W."/>
            <person name="Kapustin Y."/>
            <person name="Kiryutin B."/>
            <person name="Kitts P."/>
            <person name="Maglott D."/>
            <person name="Pruitt K."/>
            <person name="Sapojnikov V."/>
            <person name="Souvorov A."/>
            <person name="Mackey A.J."/>
            <person name="Waterhouse R.M."/>
            <person name="Wyder S."/>
            <person name="Zdobnov E.M."/>
            <person name="Zdobnov E.M."/>
            <person name="Wyder S."/>
            <person name="Kriventseva E.V."/>
            <person name="Kadowaki T."/>
            <person name="Bork P."/>
            <person name="Aranda M."/>
            <person name="Bao R."/>
            <person name="Beermann A."/>
            <person name="Berns N."/>
            <person name="Bolognesi R."/>
            <person name="Bonneton F."/>
            <person name="Bopp D."/>
            <person name="Brown S.J."/>
            <person name="Bucher G."/>
            <person name="Butts T."/>
            <person name="Chaumot A."/>
            <person name="Denell R.E."/>
            <person name="Ferrier D.E."/>
            <person name="Friedrich M."/>
            <person name="Gordon C.M."/>
            <person name="Jindra M."/>
            <person name="Klingler M."/>
            <person name="Lan Q."/>
            <person name="Lattorff H.M."/>
            <person name="Laudet V."/>
            <person name="von Levetsow C."/>
            <person name="Liu Z."/>
            <person name="Lutz R."/>
            <person name="Lynch J.A."/>
            <person name="da Fonseca R.N."/>
            <person name="Posnien N."/>
            <person name="Reuter R."/>
            <person name="Roth S."/>
            <person name="Savard J."/>
            <person name="Schinko J.B."/>
            <person name="Schmitt C."/>
            <person name="Schoppmeier M."/>
            <person name="Schroder R."/>
            <person name="Shippy T.D."/>
            <person name="Simonnet F."/>
            <person name="Marques-Souza H."/>
            <person name="Tautz D."/>
            <person name="Tomoyasu Y."/>
            <person name="Trauner J."/>
            <person name="Van der Zee M."/>
            <person name="Vervoort M."/>
            <person name="Wittkopp N."/>
            <person name="Wimmer E.A."/>
            <person name="Yang X."/>
            <person name="Jones A.K."/>
            <person name="Sattelle D.B."/>
            <person name="Ebert P.R."/>
            <person name="Nelson D."/>
            <person name="Scott J.G."/>
            <person name="Beeman R.W."/>
            <person name="Muthukrishnan S."/>
            <person name="Kramer K.J."/>
            <person name="Arakane Y."/>
            <person name="Beeman R.W."/>
            <person name="Zhu Q."/>
            <person name="Hogenkamp D."/>
            <person name="Dixit R."/>
            <person name="Oppert B."/>
            <person name="Jiang H."/>
            <person name="Zou Z."/>
            <person name="Marshall J."/>
            <person name="Elpidina E."/>
            <person name="Vinokurov K."/>
            <person name="Oppert C."/>
            <person name="Zou Z."/>
            <person name="Evans J."/>
            <person name="Lu Z."/>
            <person name="Zhao P."/>
            <person name="Sumathipala N."/>
            <person name="Altincicek B."/>
            <person name="Vilcinskas A."/>
            <person name="Williams M."/>
            <person name="Hultmark D."/>
            <person name="Hetru C."/>
            <person name="Jiang H."/>
            <person name="Grimmelikhuijzen C.J."/>
            <person name="Hauser F."/>
            <person name="Cazzamali G."/>
            <person name="Williamson M."/>
            <person name="Park Y."/>
            <person name="Li B."/>
            <person name="Tanaka Y."/>
            <person name="Predel R."/>
            <person name="Neupert S."/>
            <person name="Schachtner J."/>
            <person name="Verleyen P."/>
            <person name="Raible F."/>
            <person name="Bork P."/>
            <person name="Friedrich M."/>
            <person name="Walden K.K."/>
            <person name="Robertson H.M."/>
            <person name="Angeli S."/>
            <person name="Foret S."/>
            <person name="Bucher G."/>
            <person name="Schuetz S."/>
            <person name="Maleszka R."/>
            <person name="Wimmer E.A."/>
            <person name="Beeman R.W."/>
            <person name="Lorenzen M."/>
            <person name="Tomoyasu Y."/>
            <person name="Miller S.C."/>
            <person name="Grossmann D."/>
            <person name="Bucher G."/>
        </authorList>
    </citation>
    <scope>NUCLEOTIDE SEQUENCE [LARGE SCALE GENOMIC DNA]</scope>
    <source>
        <strain evidence="9 10">Georgia GA2</strain>
    </source>
</reference>
<keyword evidence="6 8" id="KW-0675">Receptor</keyword>
<keyword evidence="5 8" id="KW-0472">Membrane</keyword>
<evidence type="ECO:0000313" key="9">
    <source>
        <dbReference type="EMBL" id="EFA02924.1"/>
    </source>
</evidence>
<keyword evidence="3 8" id="KW-0812">Transmembrane</keyword>
<keyword evidence="2 8" id="KW-1003">Cell membrane</keyword>
<feature type="transmembrane region" description="Helical" evidence="8">
    <location>
        <begin position="89"/>
        <end position="107"/>
    </location>
</feature>
<dbReference type="GO" id="GO:0043025">
    <property type="term" value="C:neuronal cell body"/>
    <property type="evidence" value="ECO:0000318"/>
    <property type="project" value="GO_Central"/>
</dbReference>
<dbReference type="AlphaFoldDB" id="D2A1W0"/>
<comment type="similarity">
    <text evidence="8">Belongs to the insect chemoreceptor superfamily. Gustatory receptor (GR) family.</text>
</comment>
<dbReference type="OMA" id="INCKGIK"/>
<keyword evidence="7 8" id="KW-0807">Transducer</keyword>
<evidence type="ECO:0000313" key="10">
    <source>
        <dbReference type="Proteomes" id="UP000007266"/>
    </source>
</evidence>
<dbReference type="GO" id="GO:0007165">
    <property type="term" value="P:signal transduction"/>
    <property type="evidence" value="ECO:0007669"/>
    <property type="project" value="UniProtKB-KW"/>
</dbReference>
<dbReference type="eggNOG" id="ENOG502RB38">
    <property type="taxonomic scope" value="Eukaryota"/>
</dbReference>
<evidence type="ECO:0000256" key="2">
    <source>
        <dbReference type="ARBA" id="ARBA00022475"/>
    </source>
</evidence>
<feature type="transmembrane region" description="Helical" evidence="8">
    <location>
        <begin position="284"/>
        <end position="303"/>
    </location>
</feature>
<dbReference type="RefSeq" id="XP_008191523.1">
    <property type="nucleotide sequence ID" value="XM_008193301.3"/>
</dbReference>
<feature type="transmembrane region" description="Helical" evidence="8">
    <location>
        <begin position="315"/>
        <end position="334"/>
    </location>
</feature>
<comment type="subcellular location">
    <subcellularLocation>
        <location evidence="1 8">Cell membrane</location>
        <topology evidence="1 8">Multi-pass membrane protein</topology>
    </subcellularLocation>
</comment>
<dbReference type="STRING" id="7070.D2A1W0"/>
<evidence type="ECO:0000256" key="7">
    <source>
        <dbReference type="ARBA" id="ARBA00023224"/>
    </source>
</evidence>